<sequence>MFLKIFNPVQYLFKQSVKSTGFWNDNALVLRELKPLRNTVVAAIIFSVLGAFAEGGTVGIIASFLQGLTNPVEPPLQTGWAWFDVTVLATQAAPAARIYRLSALILVLIWGRAAFSYLALIMSRSVTFNLVENLRLRIFDQLQRVQLSYYTETRGSDLVSSVVADVNNVQQVFGVLTTFLTQGTTLLAYLAAMVLLSWQLTVVSILLFGLMSLGISSMTRRVREISFEVPKANKQMTGVLLSFINGIRTVHASGTQEYEQQRFVEATEKVRKANLNLEGLAALVNPLVQAAAATILILMVAITFNFLIVSGQMQASTVLTFLFALTRLTPFVSSLNSSKTKLSSLQGAMHSVNDLLREDNKPYLQDGTVIFSKLQRSIDLVGVDFGYKPDEPVLHDITLSIKQGETTALVGSSGAGKTTLADLIPRFYDPNRGKVLVDGVDLRDLRINSFRQHLAIVSQDTFIFHDTVRANIAYGTTDVTDSAIMEAARQANALEFILALPEQFETVLGDRGVRLSGGQRQRIAIARALLRNPDILILDEATSALDSVTERLIQESLEKLSKGRTVIAIAHRLSTIANADKVVVMEKGRVVEQGRYQTLLNENGRLWEYHKMQFSSEKST</sequence>
<evidence type="ECO:0000256" key="2">
    <source>
        <dbReference type="ARBA" id="ARBA00022692"/>
    </source>
</evidence>
<dbReference type="GO" id="GO:0016887">
    <property type="term" value="F:ATP hydrolysis activity"/>
    <property type="evidence" value="ECO:0007669"/>
    <property type="project" value="InterPro"/>
</dbReference>
<keyword evidence="11" id="KW-1185">Reference proteome</keyword>
<feature type="transmembrane region" description="Helical" evidence="7">
    <location>
        <begin position="103"/>
        <end position="122"/>
    </location>
</feature>
<dbReference type="Gene3D" id="1.20.1560.10">
    <property type="entry name" value="ABC transporter type 1, transmembrane domain"/>
    <property type="match status" value="1"/>
</dbReference>
<dbReference type="PANTHER" id="PTHR43394:SF1">
    <property type="entry name" value="ATP-BINDING CASSETTE SUB-FAMILY B MEMBER 10, MITOCHONDRIAL"/>
    <property type="match status" value="1"/>
</dbReference>
<protein>
    <submittedName>
        <fullName evidence="10">ABC transporter ATP-binding protein</fullName>
    </submittedName>
</protein>
<dbReference type="Proteomes" id="UP000185557">
    <property type="component" value="Unassembled WGS sequence"/>
</dbReference>
<keyword evidence="4 10" id="KW-0067">ATP-binding</keyword>
<dbReference type="RefSeq" id="WP_073608335.1">
    <property type="nucleotide sequence ID" value="NZ_MRCG01000006.1"/>
</dbReference>
<feature type="transmembrane region" description="Helical" evidence="7">
    <location>
        <begin position="280"/>
        <end position="309"/>
    </location>
</feature>
<feature type="transmembrane region" description="Helical" evidence="7">
    <location>
        <begin position="40"/>
        <end position="65"/>
    </location>
</feature>
<dbReference type="InterPro" id="IPR011527">
    <property type="entry name" value="ABC1_TM_dom"/>
</dbReference>
<feature type="transmembrane region" description="Helical" evidence="7">
    <location>
        <begin position="186"/>
        <end position="213"/>
    </location>
</feature>
<dbReference type="FunFam" id="3.40.50.300:FF:000218">
    <property type="entry name" value="Multidrug ABC transporter ATP-binding protein"/>
    <property type="match status" value="1"/>
</dbReference>
<keyword evidence="6 7" id="KW-0472">Membrane</keyword>
<evidence type="ECO:0000259" key="8">
    <source>
        <dbReference type="PROSITE" id="PS50893"/>
    </source>
</evidence>
<dbReference type="SMART" id="SM00382">
    <property type="entry name" value="AAA"/>
    <property type="match status" value="1"/>
</dbReference>
<dbReference type="PROSITE" id="PS50893">
    <property type="entry name" value="ABC_TRANSPORTER_2"/>
    <property type="match status" value="1"/>
</dbReference>
<proteinExistence type="predicted"/>
<dbReference type="AlphaFoldDB" id="A0A1U7J659"/>
<feature type="domain" description="ABC transmembrane type-1" evidence="9">
    <location>
        <begin position="45"/>
        <end position="335"/>
    </location>
</feature>
<dbReference type="InterPro" id="IPR003439">
    <property type="entry name" value="ABC_transporter-like_ATP-bd"/>
</dbReference>
<dbReference type="InterPro" id="IPR036640">
    <property type="entry name" value="ABC1_TM_sf"/>
</dbReference>
<reference evidence="10 11" key="1">
    <citation type="submission" date="2016-11" db="EMBL/GenBank/DDBJ databases">
        <title>Draft Genome Sequences of Nine Cyanobacterial Strains from Diverse Habitats.</title>
        <authorList>
            <person name="Zhu T."/>
            <person name="Hou S."/>
            <person name="Lu X."/>
            <person name="Hess W.R."/>
        </authorList>
    </citation>
    <scope>NUCLEOTIDE SEQUENCE [LARGE SCALE GENOMIC DNA]</scope>
    <source>
        <strain evidence="10 11">NIES-30</strain>
    </source>
</reference>
<evidence type="ECO:0000256" key="4">
    <source>
        <dbReference type="ARBA" id="ARBA00022840"/>
    </source>
</evidence>
<evidence type="ECO:0000313" key="10">
    <source>
        <dbReference type="EMBL" id="OKH48408.1"/>
    </source>
</evidence>
<dbReference type="PROSITE" id="PS00211">
    <property type="entry name" value="ABC_TRANSPORTER_1"/>
    <property type="match status" value="1"/>
</dbReference>
<feature type="domain" description="ABC transporter" evidence="8">
    <location>
        <begin position="378"/>
        <end position="612"/>
    </location>
</feature>
<dbReference type="InterPro" id="IPR003593">
    <property type="entry name" value="AAA+_ATPase"/>
</dbReference>
<evidence type="ECO:0000259" key="9">
    <source>
        <dbReference type="PROSITE" id="PS50929"/>
    </source>
</evidence>
<organism evidence="10 11">
    <name type="scientific">Phormidium tenue NIES-30</name>
    <dbReference type="NCBI Taxonomy" id="549789"/>
    <lineage>
        <taxon>Bacteria</taxon>
        <taxon>Bacillati</taxon>
        <taxon>Cyanobacteriota</taxon>
        <taxon>Cyanophyceae</taxon>
        <taxon>Oscillatoriophycideae</taxon>
        <taxon>Oscillatoriales</taxon>
        <taxon>Oscillatoriaceae</taxon>
        <taxon>Phormidium</taxon>
    </lineage>
</organism>
<keyword evidence="2 7" id="KW-0812">Transmembrane</keyword>
<dbReference type="EMBL" id="MRCG01000006">
    <property type="protein sequence ID" value="OKH48408.1"/>
    <property type="molecule type" value="Genomic_DNA"/>
</dbReference>
<dbReference type="NCBIfam" id="NF045513">
    <property type="entry name" value="HepA_fam_ABC"/>
    <property type="match status" value="1"/>
</dbReference>
<evidence type="ECO:0000256" key="7">
    <source>
        <dbReference type="SAM" id="Phobius"/>
    </source>
</evidence>
<dbReference type="InterPro" id="IPR017871">
    <property type="entry name" value="ABC_transporter-like_CS"/>
</dbReference>
<dbReference type="GO" id="GO:0005524">
    <property type="term" value="F:ATP binding"/>
    <property type="evidence" value="ECO:0007669"/>
    <property type="project" value="UniProtKB-KW"/>
</dbReference>
<dbReference type="STRING" id="549789.NIES30_10310"/>
<evidence type="ECO:0000256" key="5">
    <source>
        <dbReference type="ARBA" id="ARBA00022989"/>
    </source>
</evidence>
<dbReference type="Pfam" id="PF00664">
    <property type="entry name" value="ABC_membrane"/>
    <property type="match status" value="1"/>
</dbReference>
<dbReference type="InterPro" id="IPR027417">
    <property type="entry name" value="P-loop_NTPase"/>
</dbReference>
<dbReference type="SUPFAM" id="SSF90123">
    <property type="entry name" value="ABC transporter transmembrane region"/>
    <property type="match status" value="1"/>
</dbReference>
<dbReference type="Pfam" id="PF00005">
    <property type="entry name" value="ABC_tran"/>
    <property type="match status" value="1"/>
</dbReference>
<dbReference type="Gene3D" id="3.40.50.300">
    <property type="entry name" value="P-loop containing nucleotide triphosphate hydrolases"/>
    <property type="match status" value="1"/>
</dbReference>
<dbReference type="GO" id="GO:0005886">
    <property type="term" value="C:plasma membrane"/>
    <property type="evidence" value="ECO:0007669"/>
    <property type="project" value="UniProtKB-SubCell"/>
</dbReference>
<dbReference type="GO" id="GO:0015421">
    <property type="term" value="F:ABC-type oligopeptide transporter activity"/>
    <property type="evidence" value="ECO:0007669"/>
    <property type="project" value="TreeGrafter"/>
</dbReference>
<evidence type="ECO:0000256" key="1">
    <source>
        <dbReference type="ARBA" id="ARBA00004651"/>
    </source>
</evidence>
<dbReference type="PROSITE" id="PS50929">
    <property type="entry name" value="ABC_TM1F"/>
    <property type="match status" value="1"/>
</dbReference>
<evidence type="ECO:0000256" key="6">
    <source>
        <dbReference type="ARBA" id="ARBA00023136"/>
    </source>
</evidence>
<dbReference type="OrthoDB" id="501491at2"/>
<name>A0A1U7J659_9CYAN</name>
<gene>
    <name evidence="10" type="ORF">NIES30_10310</name>
</gene>
<keyword evidence="5 7" id="KW-1133">Transmembrane helix</keyword>
<comment type="caution">
    <text evidence="10">The sequence shown here is derived from an EMBL/GenBank/DDBJ whole genome shotgun (WGS) entry which is preliminary data.</text>
</comment>
<dbReference type="InterPro" id="IPR039421">
    <property type="entry name" value="Type_1_exporter"/>
</dbReference>
<evidence type="ECO:0000313" key="11">
    <source>
        <dbReference type="Proteomes" id="UP000185557"/>
    </source>
</evidence>
<accession>A0A1U7J659</accession>
<dbReference type="PANTHER" id="PTHR43394">
    <property type="entry name" value="ATP-DEPENDENT PERMEASE MDL1, MITOCHONDRIAL"/>
    <property type="match status" value="1"/>
</dbReference>
<evidence type="ECO:0000256" key="3">
    <source>
        <dbReference type="ARBA" id="ARBA00022741"/>
    </source>
</evidence>
<dbReference type="SUPFAM" id="SSF52540">
    <property type="entry name" value="P-loop containing nucleoside triphosphate hydrolases"/>
    <property type="match status" value="1"/>
</dbReference>
<keyword evidence="3" id="KW-0547">Nucleotide-binding</keyword>
<comment type="subcellular location">
    <subcellularLocation>
        <location evidence="1">Cell membrane</location>
        <topology evidence="1">Multi-pass membrane protein</topology>
    </subcellularLocation>
</comment>